<dbReference type="AlphaFoldDB" id="A0A1A9ATQ4"/>
<reference evidence="3" key="1">
    <citation type="submission" date="2016-05" db="EMBL/GenBank/DDBJ databases">
        <authorList>
            <person name="Naeem Raeece"/>
        </authorList>
    </citation>
    <scope>NUCLEOTIDE SEQUENCE [LARGE SCALE GENOMIC DNA]</scope>
</reference>
<keyword evidence="1" id="KW-1133">Transmembrane helix</keyword>
<gene>
    <name evidence="2" type="ORF">POVWA2_097850</name>
</gene>
<dbReference type="InterPro" id="IPR008780">
    <property type="entry name" value="Plasmodium_Vir"/>
</dbReference>
<dbReference type="Proteomes" id="UP000078550">
    <property type="component" value="Unassembled WGS sequence"/>
</dbReference>
<proteinExistence type="predicted"/>
<name>A0A1A9ATQ4_PLAOA</name>
<evidence type="ECO:0000313" key="3">
    <source>
        <dbReference type="Proteomes" id="UP000078550"/>
    </source>
</evidence>
<dbReference type="EMBL" id="FLRE01003484">
    <property type="protein sequence ID" value="SBT59554.1"/>
    <property type="molecule type" value="Genomic_DNA"/>
</dbReference>
<keyword evidence="1" id="KW-0472">Membrane</keyword>
<accession>A0A1A9ATQ4</accession>
<protein>
    <submittedName>
        <fullName evidence="2">PIR Superfamily Protein</fullName>
    </submittedName>
</protein>
<evidence type="ECO:0000256" key="1">
    <source>
        <dbReference type="SAM" id="Phobius"/>
    </source>
</evidence>
<feature type="transmembrane region" description="Helical" evidence="1">
    <location>
        <begin position="263"/>
        <end position="288"/>
    </location>
</feature>
<sequence>MTGDINVNTLPPYKFYEELKKDVNLDQWLQALNTIYYQSSSHEDYLKEFGAKLVRNYTDVFNKNTNISPTYRCRYLNYWMDLELKRYRSEKNINTVNSIIDTFIEEVWKALEGKYRYCKREKCFLDKELIEIKKELHDFCANRDALIINRKEYPIQKLNFWVSKMYKKFFDGDNCIKYKEISDNYDKDEGPLHISPICTLYDTHATFPFFGPRFDYSFLEYRIRSVENCKKAGELLNTHEAPSYAPITGDDVSSSQQWINTTITGLTLMGIFSILFILYKFTSLGFWVEKNIIKKYIIRTDQDEKKNELTETSFHSDSLYTGENEYHIAYISK</sequence>
<evidence type="ECO:0000313" key="2">
    <source>
        <dbReference type="EMBL" id="SBT59554.1"/>
    </source>
</evidence>
<dbReference type="Pfam" id="PF05795">
    <property type="entry name" value="Plasmodium_Vir"/>
    <property type="match status" value="1"/>
</dbReference>
<keyword evidence="1" id="KW-0812">Transmembrane</keyword>
<organism evidence="2 3">
    <name type="scientific">Plasmodium ovale wallikeri</name>
    <dbReference type="NCBI Taxonomy" id="864142"/>
    <lineage>
        <taxon>Eukaryota</taxon>
        <taxon>Sar</taxon>
        <taxon>Alveolata</taxon>
        <taxon>Apicomplexa</taxon>
        <taxon>Aconoidasida</taxon>
        <taxon>Haemosporida</taxon>
        <taxon>Plasmodiidae</taxon>
        <taxon>Plasmodium</taxon>
        <taxon>Plasmodium (Plasmodium)</taxon>
    </lineage>
</organism>